<dbReference type="AlphaFoldDB" id="A0A3G4VAZ6"/>
<reference evidence="1 2" key="1">
    <citation type="submission" date="2018-11" db="EMBL/GenBank/DDBJ databases">
        <title>Complete Genome Sequence of Vbrio mediterranei 117-T6: a Potential Pathogen Bacteria Isolated from the Conchocelis of Pyropia.</title>
        <authorList>
            <person name="Liu Q."/>
        </authorList>
    </citation>
    <scope>NUCLEOTIDE SEQUENCE [LARGE SCALE GENOMIC DNA]</scope>
    <source>
        <strain evidence="1 2">117-T6</strain>
    </source>
</reference>
<dbReference type="EMBL" id="CP033577">
    <property type="protein sequence ID" value="AYV20341.1"/>
    <property type="molecule type" value="Genomic_DNA"/>
</dbReference>
<dbReference type="Gene3D" id="3.40.50.2000">
    <property type="entry name" value="Glycogen Phosphorylase B"/>
    <property type="match status" value="1"/>
</dbReference>
<evidence type="ECO:0000313" key="1">
    <source>
        <dbReference type="EMBL" id="AYV20341.1"/>
    </source>
</evidence>
<organism evidence="1 2">
    <name type="scientific">Vibrio mediterranei</name>
    <dbReference type="NCBI Taxonomy" id="689"/>
    <lineage>
        <taxon>Bacteria</taxon>
        <taxon>Pseudomonadati</taxon>
        <taxon>Pseudomonadota</taxon>
        <taxon>Gammaproteobacteria</taxon>
        <taxon>Vibrionales</taxon>
        <taxon>Vibrionaceae</taxon>
        <taxon>Vibrio</taxon>
    </lineage>
</organism>
<accession>A0A3G4VAZ6</accession>
<dbReference type="SUPFAM" id="SSF53756">
    <property type="entry name" value="UDP-Glycosyltransferase/glycogen phosphorylase"/>
    <property type="match status" value="1"/>
</dbReference>
<dbReference type="Gene3D" id="3.40.50.11010">
    <property type="match status" value="1"/>
</dbReference>
<proteinExistence type="predicted"/>
<evidence type="ECO:0000313" key="2">
    <source>
        <dbReference type="Proteomes" id="UP000279760"/>
    </source>
</evidence>
<dbReference type="GO" id="GO:0016740">
    <property type="term" value="F:transferase activity"/>
    <property type="evidence" value="ECO:0007669"/>
    <property type="project" value="UniProtKB-KW"/>
</dbReference>
<keyword evidence="1" id="KW-0808">Transferase</keyword>
<name>A0A3G4VAZ6_9VIBR</name>
<dbReference type="Proteomes" id="UP000279760">
    <property type="component" value="Chromosome 1"/>
</dbReference>
<dbReference type="RefSeq" id="WP_124939962.1">
    <property type="nucleotide sequence ID" value="NZ_CP033577.1"/>
</dbReference>
<sequence length="373" mass="42308">MRDLIVFGEDYGALPSSTQHLVKRLASQRKVLWINSIGLRQPKFTKHDAVRALNKLLRRDKSKQLKLESEPVPETITIVNLMTIPAPRSTWSRKLAAALMESQLVPVIKRLKLNNPIIWSSLPTAADVCQRLGNLPIVYYCGDDFGALAGVDHDTVLQHERHLVQEADMVITASEKLLRKFPERKTRLLTHGVDCQRFSQPAKRANDLPNRGRPIAGFYGSLSNWLDYDLLNQVISAMPHWDFVFIGQLELEQLPIVQADNVFYLGPKPHAQLACYSQHWTVSLLPFVLNAQISACNPLKLKEYLAARRPVITTEFPALKPYREHVIVIQNVGEMIKALESAAKQSTKLPEGLVDSESWEQRTQVLERYLEAL</sequence>
<protein>
    <submittedName>
        <fullName evidence="1">Glycosyltransferase family 1 protein</fullName>
    </submittedName>
</protein>
<gene>
    <name evidence="1" type="ORF">ECB94_03065</name>
</gene>